<dbReference type="KEGG" id="tasa:A1Q1_01538"/>
<evidence type="ECO:0000256" key="3">
    <source>
        <dbReference type="RuleBase" id="RU003560"/>
    </source>
</evidence>
<evidence type="ECO:0000313" key="4">
    <source>
        <dbReference type="EMBL" id="EJT49336.1"/>
    </source>
</evidence>
<dbReference type="AlphaFoldDB" id="J5T5V0"/>
<dbReference type="Pfam" id="PF00202">
    <property type="entry name" value="Aminotran_3"/>
    <property type="match status" value="1"/>
</dbReference>
<dbReference type="GeneID" id="25985052"/>
<accession>J5T5V0</accession>
<dbReference type="EMBL" id="ALBS01000173">
    <property type="protein sequence ID" value="EJT49336.1"/>
    <property type="molecule type" value="Genomic_DNA"/>
</dbReference>
<gene>
    <name evidence="4" type="ORF">A1Q1_01538</name>
</gene>
<dbReference type="PANTHER" id="PTHR43713">
    <property type="entry name" value="GLUTAMATE-1-SEMIALDEHYDE 2,1-AMINOMUTASE"/>
    <property type="match status" value="1"/>
</dbReference>
<dbReference type="OrthoDB" id="425114at2759"/>
<protein>
    <recommendedName>
        <fullName evidence="6">Glutamate-1-semialdehyde 2,1-aminomutase</fullName>
    </recommendedName>
</protein>
<reference evidence="4 5" key="1">
    <citation type="journal article" date="2012" name="Eukaryot. Cell">
        <title>Draft genome sequence of CBS 2479, the standard type strain of Trichosporon asahii.</title>
        <authorList>
            <person name="Yang R.Y."/>
            <person name="Li H.T."/>
            <person name="Zhu H."/>
            <person name="Zhou G.P."/>
            <person name="Wang M."/>
            <person name="Wang L."/>
        </authorList>
    </citation>
    <scope>NUCLEOTIDE SEQUENCE [LARGE SCALE GENOMIC DNA]</scope>
    <source>
        <strain evidence="5">ATCC 90039 / CBS 2479 / JCM 2466 / KCTC 7840 / NCYC 2677 / UAMH 7654</strain>
    </source>
</reference>
<proteinExistence type="inferred from homology"/>
<dbReference type="InterPro" id="IPR015424">
    <property type="entry name" value="PyrdxlP-dep_Trfase"/>
</dbReference>
<sequence>MTVTENEALLAALAKAEADYVAANPRSLDAFKTASTNLPGGGTRATLAASPFPLYVSSAQGGKLTTVDGRDVSDYTSGIYGHSHPVLLQAISEALKNGLQLGAHGQNEARLAAGLCSRFPSMDKVRFANSGTEANMLALSAALRYTGRKKVLVFEKAYHGSLLSFGEREAKTSLRAPFYNNPASVDEAVKGNEDAIGAIIVEPMLGAGGGHLREVATRIGAVLIFDEVQTSRLSIGGRQLLLGITPDMTTIGKYYGGGFAFGAFGGKAAIMDIRPGAIGHGGTFNNSPLTMAAGAAALEHILTPEALKELNELGDYLRDKVNGDCEKGGPNLRLTGLGSVNCIKGPSSPEAKRLIYFGLIERGFWADQRGTVVLNLTTTKEDVDAFVAALVEVAEHVQKVGGLA</sequence>
<evidence type="ECO:0000256" key="1">
    <source>
        <dbReference type="ARBA" id="ARBA00001933"/>
    </source>
</evidence>
<dbReference type="InterPro" id="IPR015422">
    <property type="entry name" value="PyrdxlP-dep_Trfase_small"/>
</dbReference>
<dbReference type="PANTHER" id="PTHR43713:SF3">
    <property type="entry name" value="GLUTAMATE-1-SEMIALDEHYDE 2,1-AMINOMUTASE 1, CHLOROPLASTIC-RELATED"/>
    <property type="match status" value="1"/>
</dbReference>
<name>J5T5V0_TRIAS</name>
<comment type="caution">
    <text evidence="4">The sequence shown here is derived from an EMBL/GenBank/DDBJ whole genome shotgun (WGS) entry which is preliminary data.</text>
</comment>
<dbReference type="HOGENOM" id="CLU_016922_1_2_1"/>
<comment type="cofactor">
    <cofactor evidence="1">
        <name>pyridoxal 5'-phosphate</name>
        <dbReference type="ChEBI" id="CHEBI:597326"/>
    </cofactor>
</comment>
<evidence type="ECO:0000256" key="2">
    <source>
        <dbReference type="ARBA" id="ARBA00022898"/>
    </source>
</evidence>
<dbReference type="InterPro" id="IPR015421">
    <property type="entry name" value="PyrdxlP-dep_Trfase_major"/>
</dbReference>
<dbReference type="VEuPathDB" id="FungiDB:A1Q1_01538"/>
<keyword evidence="2 3" id="KW-0663">Pyridoxal phosphate</keyword>
<dbReference type="Proteomes" id="UP000002748">
    <property type="component" value="Unassembled WGS sequence"/>
</dbReference>
<evidence type="ECO:0000313" key="5">
    <source>
        <dbReference type="Proteomes" id="UP000002748"/>
    </source>
</evidence>
<dbReference type="SUPFAM" id="SSF53383">
    <property type="entry name" value="PLP-dependent transferases"/>
    <property type="match status" value="1"/>
</dbReference>
<dbReference type="InterPro" id="IPR005814">
    <property type="entry name" value="Aminotrans_3"/>
</dbReference>
<dbReference type="GO" id="GO:0008483">
    <property type="term" value="F:transaminase activity"/>
    <property type="evidence" value="ECO:0007669"/>
    <property type="project" value="InterPro"/>
</dbReference>
<organism evidence="4 5">
    <name type="scientific">Trichosporon asahii var. asahii (strain ATCC 90039 / CBS 2479 / JCM 2466 / KCTC 7840 / NBRC 103889/ NCYC 2677 / UAMH 7654)</name>
    <name type="common">Yeast</name>
    <dbReference type="NCBI Taxonomy" id="1186058"/>
    <lineage>
        <taxon>Eukaryota</taxon>
        <taxon>Fungi</taxon>
        <taxon>Dikarya</taxon>
        <taxon>Basidiomycota</taxon>
        <taxon>Agaricomycotina</taxon>
        <taxon>Tremellomycetes</taxon>
        <taxon>Trichosporonales</taxon>
        <taxon>Trichosporonaceae</taxon>
        <taxon>Trichosporon</taxon>
    </lineage>
</organism>
<comment type="similarity">
    <text evidence="3">Belongs to the class-III pyridoxal-phosphate-dependent aminotransferase family.</text>
</comment>
<dbReference type="Gene3D" id="3.40.640.10">
    <property type="entry name" value="Type I PLP-dependent aspartate aminotransferase-like (Major domain)"/>
    <property type="match status" value="1"/>
</dbReference>
<dbReference type="GO" id="GO:0030170">
    <property type="term" value="F:pyridoxal phosphate binding"/>
    <property type="evidence" value="ECO:0007669"/>
    <property type="project" value="InterPro"/>
</dbReference>
<evidence type="ECO:0008006" key="6">
    <source>
        <dbReference type="Google" id="ProtNLM"/>
    </source>
</evidence>
<dbReference type="RefSeq" id="XP_014180052.1">
    <property type="nucleotide sequence ID" value="XM_014324577.1"/>
</dbReference>
<dbReference type="Gene3D" id="3.90.1150.10">
    <property type="entry name" value="Aspartate Aminotransferase, domain 1"/>
    <property type="match status" value="1"/>
</dbReference>